<dbReference type="Pfam" id="PF08596">
    <property type="entry name" value="Lgl_C"/>
    <property type="match status" value="1"/>
</dbReference>
<evidence type="ECO:0000313" key="6">
    <source>
        <dbReference type="EMBL" id="KAL1408284.1"/>
    </source>
</evidence>
<dbReference type="SMART" id="SM00320">
    <property type="entry name" value="WD40"/>
    <property type="match status" value="6"/>
</dbReference>
<dbReference type="RefSeq" id="XP_069208228.1">
    <property type="nucleotide sequence ID" value="XM_069353586.1"/>
</dbReference>
<feature type="compositionally biased region" description="Pro residues" evidence="4">
    <location>
        <begin position="1164"/>
        <end position="1175"/>
    </location>
</feature>
<dbReference type="PROSITE" id="PS50082">
    <property type="entry name" value="WD_REPEATS_2"/>
    <property type="match status" value="1"/>
</dbReference>
<dbReference type="Proteomes" id="UP001565368">
    <property type="component" value="Unassembled WGS sequence"/>
</dbReference>
<sequence length="1276" mass="139220">MFSKARAPALPTGTDYTGTLREHSFYKYGHLRTLGLTGEVTAWAVDPVLSLLAVGTSAGLVHVFGSALFQFTLPVSATLPGLDRRPDGIKFLVFHPGHSRLVAIDSGNTLHAFNLAHISESANPNASPPLPTREGFQTLFGEITAVEQPLPSYTHLFFTMRDGTTLAWDLRQRAMSSFNIPNLLAMHEERLVRSGVPGKQKTLGGPQATCIAMNPRDLNILLIGYEGGVVAWNFQKAAVDKVFEMTLPPGAPGGGGYQDTSLWTERTPAVTSIAWRPDGLVFVVGHADGCMTFWAYLDAEKPLMVRTITHEDVNVTDAESLMEAGALDNQIRTKHDFEGMPVLTAAGSNREPVFKLAWAGFPDPAAVKVQATAQAADPTAVPVSNATVEYAERGETLLLVLGGQDPGEKPGINILQFPAYQQPLANKGAAVSAISELMPLNHRSAYRDSLAPTGSSNYPTKTPPEDFMLMPRSSPYFAMSHDAVALFILLTPDAKLPKPYKTMAERQVEAYVFPPPRSTVAPDVKGRKNFATPGEGENLVSFTPAPVRASLQSRKSSSSWRFPWSAGGPEIPSPSSATTLQLANSGIVLEKLKRRYRLPSSLWSGGLSTLGCKIVSLPTPTFKRFIQHALKVDGTPQDPVPRVPLRGGLAVPDLQSHGAPDVNVVKMENYRILTTWHADATVRFWDASTHVLVLPTPLRFEYPSPLPHLTIRVGEYLRHPDILHLPLAKLWATDRSKVQITGVHLARESLECVVTFNTGEVIVTKFGEASPEKSKASSPTGTIHEDEEERDPASPRLDYFPPQPVEHNEFVEEVTEIGHLARWQVDGFKPVAIFTVRRGEVINCAVSDIGFIAVAYSSNSLAILDMRGPDVILREGFNEDGKTMKKRKRKGNVQNFASENSPIGSMKWTISGVGGDVGARPRLIVSYAKGMTKIYGLVNVLGEWMVEQKPPTFVNESLAFPLSTFVLHPETGNELFASAEALAGLLEHGADAEGKFSKEAPPHCLWVAASKKAIRVSVNYNGERVAKVEFEQEELSDVHYITRHGHRVIVALTTTGSAIFYSAPRLEYITRMELFFGSEPRPIGKLSFDDRSGDFIEYIGPLDITLRTLFHFRKPFPPRIDPCTLKTPIPAQPLPVTYSLLGWMMGAGLLSGAGLDSIVGGPNRPQPPKPPPAPRKPLITWGEAPTAVARPATNGAAPKRPAVSKQRPPKSDLRERKDVYTETQEQLQMRGDYLQNLNDSLYSASEAAGNYLTAARNTAMKEGAKASARGMFGKLL</sequence>
<dbReference type="Gene3D" id="2.130.10.10">
    <property type="entry name" value="YVTN repeat-like/Quinoprotein amine dehydrogenase"/>
    <property type="match status" value="2"/>
</dbReference>
<dbReference type="InterPro" id="IPR015943">
    <property type="entry name" value="WD40/YVTN_repeat-like_dom_sf"/>
</dbReference>
<comment type="caution">
    <text evidence="6">The sequence shown here is derived from an EMBL/GenBank/DDBJ whole genome shotgun (WGS) entry which is preliminary data.</text>
</comment>
<dbReference type="EMBL" id="JBBXJM010000004">
    <property type="protein sequence ID" value="KAL1408284.1"/>
    <property type="molecule type" value="Genomic_DNA"/>
</dbReference>
<keyword evidence="3" id="KW-0853">WD repeat</keyword>
<evidence type="ECO:0000259" key="5">
    <source>
        <dbReference type="Pfam" id="PF08596"/>
    </source>
</evidence>
<gene>
    <name evidence="6" type="primary">SRO7</name>
    <name evidence="6" type="ORF">Q8F55_005090</name>
</gene>
<comment type="similarity">
    <text evidence="1">Belongs to the WD repeat L(2)GL family.</text>
</comment>
<dbReference type="InterPro" id="IPR001680">
    <property type="entry name" value="WD40_rpt"/>
</dbReference>
<dbReference type="InterPro" id="IPR036322">
    <property type="entry name" value="WD40_repeat_dom_sf"/>
</dbReference>
<evidence type="ECO:0000256" key="3">
    <source>
        <dbReference type="PROSITE-ProRule" id="PRU00221"/>
    </source>
</evidence>
<evidence type="ECO:0000256" key="1">
    <source>
        <dbReference type="ARBA" id="ARBA00008070"/>
    </source>
</evidence>
<feature type="region of interest" description="Disordered" evidence="4">
    <location>
        <begin position="768"/>
        <end position="795"/>
    </location>
</feature>
<evidence type="ECO:0000256" key="4">
    <source>
        <dbReference type="SAM" id="MobiDB-lite"/>
    </source>
</evidence>
<dbReference type="SUPFAM" id="SSF50978">
    <property type="entry name" value="WD40 repeat-like"/>
    <property type="match status" value="2"/>
</dbReference>
<reference evidence="6 7" key="1">
    <citation type="submission" date="2023-08" db="EMBL/GenBank/DDBJ databases">
        <title>Annotated Genome Sequence of Vanrija albida AlHP1.</title>
        <authorList>
            <person name="Herzog R."/>
        </authorList>
    </citation>
    <scope>NUCLEOTIDE SEQUENCE [LARGE SCALE GENOMIC DNA]</scope>
    <source>
        <strain evidence="6 7">AlHP1</strain>
    </source>
</reference>
<dbReference type="PANTHER" id="PTHR10241:SF25">
    <property type="entry name" value="TOMOSYN, ISOFORM C"/>
    <property type="match status" value="1"/>
</dbReference>
<dbReference type="InterPro" id="IPR013905">
    <property type="entry name" value="Lgl_C_dom"/>
</dbReference>
<dbReference type="PANTHER" id="PTHR10241">
    <property type="entry name" value="LETHAL 2 GIANT LARVAE PROTEIN"/>
    <property type="match status" value="1"/>
</dbReference>
<feature type="compositionally biased region" description="Basic and acidic residues" evidence="4">
    <location>
        <begin position="1209"/>
        <end position="1219"/>
    </location>
</feature>
<organism evidence="6 7">
    <name type="scientific">Vanrija albida</name>
    <dbReference type="NCBI Taxonomy" id="181172"/>
    <lineage>
        <taxon>Eukaryota</taxon>
        <taxon>Fungi</taxon>
        <taxon>Dikarya</taxon>
        <taxon>Basidiomycota</taxon>
        <taxon>Agaricomycotina</taxon>
        <taxon>Tremellomycetes</taxon>
        <taxon>Trichosporonales</taxon>
        <taxon>Trichosporonaceae</taxon>
        <taxon>Vanrija</taxon>
    </lineage>
</organism>
<proteinExistence type="inferred from homology"/>
<keyword evidence="2" id="KW-0268">Exocytosis</keyword>
<keyword evidence="7" id="KW-1185">Reference proteome</keyword>
<evidence type="ECO:0000313" key="7">
    <source>
        <dbReference type="Proteomes" id="UP001565368"/>
    </source>
</evidence>
<evidence type="ECO:0000256" key="2">
    <source>
        <dbReference type="ARBA" id="ARBA00022483"/>
    </source>
</evidence>
<protein>
    <submittedName>
        <fullName evidence="6">Lethal(2) giant larvae sro7</fullName>
    </submittedName>
</protein>
<dbReference type="GeneID" id="95986133"/>
<feature type="repeat" description="WD" evidence="3">
    <location>
        <begin position="263"/>
        <end position="294"/>
    </location>
</feature>
<feature type="domain" description="Lethal giant larvae (Lgl)-like C-terminal" evidence="5">
    <location>
        <begin position="737"/>
        <end position="1167"/>
    </location>
</feature>
<name>A0ABR3Q0Q0_9TREE</name>
<feature type="region of interest" description="Disordered" evidence="4">
    <location>
        <begin position="1158"/>
        <end position="1179"/>
    </location>
</feature>
<feature type="region of interest" description="Disordered" evidence="4">
    <location>
        <begin position="1191"/>
        <end position="1219"/>
    </location>
</feature>
<accession>A0ABR3Q0Q0</accession>